<evidence type="ECO:0000313" key="1">
    <source>
        <dbReference type="EMBL" id="XCD07593.1"/>
    </source>
</evidence>
<dbReference type="Gene3D" id="1.10.10.60">
    <property type="entry name" value="Homeodomain-like"/>
    <property type="match status" value="1"/>
</dbReference>
<name>A0AAU8B7D3_9CAUD</name>
<proteinExistence type="predicted"/>
<dbReference type="Pfam" id="PF13384">
    <property type="entry name" value="HTH_23"/>
    <property type="match status" value="1"/>
</dbReference>
<dbReference type="EMBL" id="PP511792">
    <property type="protein sequence ID" value="XCD07593.1"/>
    <property type="molecule type" value="Genomic_DNA"/>
</dbReference>
<accession>A0AAU8B7D3</accession>
<protein>
    <submittedName>
        <fullName evidence="1">Uncharacterized protein</fullName>
    </submittedName>
</protein>
<reference evidence="1" key="1">
    <citation type="submission" date="2024-03" db="EMBL/GenBank/DDBJ databases">
        <title>Diverse circular DNA viruses in blood, oral, and fecal samples of captive lemurs.</title>
        <authorList>
            <person name="Paietta E.N."/>
            <person name="Kraberger S."/>
            <person name="Lund M.C."/>
            <person name="Custer J.M."/>
            <person name="Vargas K.M."/>
            <person name="Ehmke E.E."/>
            <person name="Yoder A.D."/>
            <person name="Varsani A."/>
        </authorList>
    </citation>
    <scope>NUCLEOTIDE SEQUENCE</scope>
    <source>
        <strain evidence="1">Duke_28FS_2</strain>
    </source>
</reference>
<sequence length="82" mass="9631">MITRQQMEYLKLYQSGATMQEISDRYGVNKSTVCRVLSKAKKIKCPFSPDCKTCPLPDCMVKEDYAYMINNLRNRREIEKTK</sequence>
<organism evidence="1">
    <name type="scientific">Dulem virus 33</name>
    <dbReference type="NCBI Taxonomy" id="3145751"/>
    <lineage>
        <taxon>Viruses</taxon>
        <taxon>Duplodnaviria</taxon>
        <taxon>Heunggongvirae</taxon>
        <taxon>Uroviricota</taxon>
        <taxon>Caudoviricetes</taxon>
    </lineage>
</organism>
<dbReference type="InterPro" id="IPR013324">
    <property type="entry name" value="RNA_pol_sigma_r3/r4-like"/>
</dbReference>
<dbReference type="SUPFAM" id="SSF88659">
    <property type="entry name" value="Sigma3 and sigma4 domains of RNA polymerase sigma factors"/>
    <property type="match status" value="1"/>
</dbReference>